<dbReference type="OrthoDB" id="27109at2759"/>
<feature type="compositionally biased region" description="Acidic residues" evidence="5">
    <location>
        <begin position="617"/>
        <end position="626"/>
    </location>
</feature>
<evidence type="ECO:0000256" key="1">
    <source>
        <dbReference type="ARBA" id="ARBA00006518"/>
    </source>
</evidence>
<feature type="compositionally biased region" description="Basic and acidic residues" evidence="5">
    <location>
        <begin position="13"/>
        <end position="22"/>
    </location>
</feature>
<dbReference type="GO" id="GO:0005546">
    <property type="term" value="F:phosphatidylinositol-4,5-bisphosphate binding"/>
    <property type="evidence" value="ECO:0007669"/>
    <property type="project" value="EnsemblFungi"/>
</dbReference>
<dbReference type="PANTHER" id="PTHR16092">
    <property type="entry name" value="SEC3/SYNTAXIN-RELATED"/>
    <property type="match status" value="1"/>
</dbReference>
<evidence type="ECO:0000256" key="4">
    <source>
        <dbReference type="ARBA" id="ARBA00023054"/>
    </source>
</evidence>
<proteinExistence type="inferred from homology"/>
<dbReference type="Pfam" id="PF20654">
    <property type="entry name" value="Sec3_C-term"/>
    <property type="match status" value="1"/>
</dbReference>
<feature type="domain" description="Exocyst complex component Sec3 PIP2-binding N-terminal" evidence="6">
    <location>
        <begin position="139"/>
        <end position="227"/>
    </location>
</feature>
<dbReference type="SMART" id="SM01313">
    <property type="entry name" value="Sec3-PIP2_bind"/>
    <property type="match status" value="1"/>
</dbReference>
<protein>
    <recommendedName>
        <fullName evidence="6">Exocyst complex component Sec3 PIP2-binding N-terminal domain-containing protein</fullName>
    </recommendedName>
</protein>
<dbReference type="GO" id="GO:0000131">
    <property type="term" value="C:incipient cellular bud site"/>
    <property type="evidence" value="ECO:0007669"/>
    <property type="project" value="EnsemblFungi"/>
</dbReference>
<dbReference type="Gene3D" id="2.30.29.90">
    <property type="match status" value="1"/>
</dbReference>
<reference key="2">
    <citation type="submission" date="2011-08" db="EMBL/GenBank/DDBJ databases">
        <title>Genome sequence of Naumovozyma castellii.</title>
        <authorList>
            <person name="Gordon J.L."/>
            <person name="Armisen D."/>
            <person name="Proux-Wera E."/>
            <person name="OhEigeartaigh S.S."/>
            <person name="Byrne K.P."/>
            <person name="Wolfe K.H."/>
        </authorList>
    </citation>
    <scope>NUCLEOTIDE SEQUENCE</scope>
    <source>
        <strain>Type strain:CBS 4309</strain>
    </source>
</reference>
<keyword evidence="3" id="KW-0268">Exocytosis</keyword>
<dbReference type="InterPro" id="IPR048628">
    <property type="entry name" value="Sec3_C"/>
</dbReference>
<comment type="similarity">
    <text evidence="1">Belongs to the SEC3 family.</text>
</comment>
<dbReference type="GeneID" id="96905431"/>
<dbReference type="OMA" id="SFMRVFP"/>
<dbReference type="FunCoup" id="G0VJR0">
    <property type="interactions" value="84"/>
</dbReference>
<dbReference type="RefSeq" id="XP_003678086.1">
    <property type="nucleotide sequence ID" value="XM_003678038.1"/>
</dbReference>
<feature type="compositionally biased region" description="Low complexity" evidence="5">
    <location>
        <begin position="334"/>
        <end position="361"/>
    </location>
</feature>
<dbReference type="GO" id="GO:0043332">
    <property type="term" value="C:mating projection tip"/>
    <property type="evidence" value="ECO:0007669"/>
    <property type="project" value="EnsemblFungi"/>
</dbReference>
<dbReference type="InterPro" id="IPR019160">
    <property type="entry name" value="Sec3_CC"/>
</dbReference>
<dbReference type="GO" id="GO:0001927">
    <property type="term" value="P:exocyst assembly"/>
    <property type="evidence" value="ECO:0007669"/>
    <property type="project" value="EnsemblFungi"/>
</dbReference>
<evidence type="ECO:0000259" key="6">
    <source>
        <dbReference type="SMART" id="SM01313"/>
    </source>
</evidence>
<keyword evidence="2" id="KW-0813">Transport</keyword>
<dbReference type="GO" id="GO:0005886">
    <property type="term" value="C:plasma membrane"/>
    <property type="evidence" value="ECO:0007669"/>
    <property type="project" value="TreeGrafter"/>
</dbReference>
<dbReference type="GO" id="GO:0051601">
    <property type="term" value="P:exocyst localization"/>
    <property type="evidence" value="ECO:0007669"/>
    <property type="project" value="EnsemblFungi"/>
</dbReference>
<dbReference type="InParanoid" id="G0VJR0"/>
<feature type="compositionally biased region" description="Polar residues" evidence="5">
    <location>
        <begin position="388"/>
        <end position="432"/>
    </location>
</feature>
<accession>G0VJR0</accession>
<dbReference type="Pfam" id="PF15277">
    <property type="entry name" value="Sec3-PIP2_bind"/>
    <property type="match status" value="1"/>
</dbReference>
<feature type="compositionally biased region" description="Polar residues" evidence="5">
    <location>
        <begin position="362"/>
        <end position="374"/>
    </location>
</feature>
<dbReference type="GO" id="GO:0006893">
    <property type="term" value="P:Golgi to plasma membrane transport"/>
    <property type="evidence" value="ECO:0007669"/>
    <property type="project" value="EnsemblFungi"/>
</dbReference>
<reference evidence="7 8" key="1">
    <citation type="journal article" date="2011" name="Proc. Natl. Acad. Sci. U.S.A.">
        <title>Evolutionary erosion of yeast sex chromosomes by mating-type switching accidents.</title>
        <authorList>
            <person name="Gordon J.L."/>
            <person name="Armisen D."/>
            <person name="Proux-Wera E."/>
            <person name="Oheigeartaigh S.S."/>
            <person name="Byrne K.P."/>
            <person name="Wolfe K.H."/>
        </authorList>
    </citation>
    <scope>NUCLEOTIDE SEQUENCE [LARGE SCALE GENOMIC DNA]</scope>
    <source>
        <strain evidence="8">ATCC 76901 / BCRC 22586 / CBS 4309 / NBRC 1992 / NRRL Y-12630</strain>
    </source>
</reference>
<dbReference type="EMBL" id="HE576760">
    <property type="protein sequence ID" value="CCC71741.1"/>
    <property type="molecule type" value="Genomic_DNA"/>
</dbReference>
<dbReference type="HOGENOM" id="CLU_002075_1_0_1"/>
<keyword evidence="4" id="KW-0175">Coiled coil</keyword>
<evidence type="ECO:0000256" key="5">
    <source>
        <dbReference type="SAM" id="MobiDB-lite"/>
    </source>
</evidence>
<feature type="region of interest" description="Disordered" evidence="5">
    <location>
        <begin position="592"/>
        <end position="634"/>
    </location>
</feature>
<dbReference type="Proteomes" id="UP000001640">
    <property type="component" value="Chromosome 9"/>
</dbReference>
<keyword evidence="8" id="KW-1185">Reference proteome</keyword>
<evidence type="ECO:0000313" key="8">
    <source>
        <dbReference type="Proteomes" id="UP000001640"/>
    </source>
</evidence>
<dbReference type="KEGG" id="ncs:NCAS_0I00730"/>
<dbReference type="CDD" id="cd13315">
    <property type="entry name" value="PH_Sec3"/>
    <property type="match status" value="1"/>
</dbReference>
<dbReference type="GO" id="GO:0031267">
    <property type="term" value="F:small GTPase binding"/>
    <property type="evidence" value="ECO:0007669"/>
    <property type="project" value="EnsemblFungi"/>
</dbReference>
<dbReference type="GO" id="GO:0000145">
    <property type="term" value="C:exocyst"/>
    <property type="evidence" value="ECO:0007669"/>
    <property type="project" value="EnsemblFungi"/>
</dbReference>
<dbReference type="STRING" id="1064592.G0VJR0"/>
<feature type="compositionally biased region" description="Polar residues" evidence="5">
    <location>
        <begin position="45"/>
        <end position="66"/>
    </location>
</feature>
<dbReference type="eggNOG" id="ENOG502QSCI">
    <property type="taxonomic scope" value="Eukaryota"/>
</dbReference>
<evidence type="ECO:0000313" key="7">
    <source>
        <dbReference type="EMBL" id="CCC71741.1"/>
    </source>
</evidence>
<feature type="compositionally biased region" description="Polar residues" evidence="5">
    <location>
        <begin position="73"/>
        <end position="83"/>
    </location>
</feature>
<name>G0VJR0_NAUCA</name>
<feature type="region of interest" description="Disordered" evidence="5">
    <location>
        <begin position="316"/>
        <end position="507"/>
    </location>
</feature>
<feature type="region of interest" description="Disordered" evidence="5">
    <location>
        <begin position="1"/>
        <end position="83"/>
    </location>
</feature>
<evidence type="ECO:0000256" key="2">
    <source>
        <dbReference type="ARBA" id="ARBA00022448"/>
    </source>
</evidence>
<dbReference type="GO" id="GO:0005934">
    <property type="term" value="C:cellular bud tip"/>
    <property type="evidence" value="ECO:0007669"/>
    <property type="project" value="EnsemblFungi"/>
</dbReference>
<dbReference type="GO" id="GO:0005935">
    <property type="term" value="C:cellular bud neck"/>
    <property type="evidence" value="ECO:0007669"/>
    <property type="project" value="EnsemblFungi"/>
</dbReference>
<dbReference type="InterPro" id="IPR028258">
    <property type="entry name" value="Sec3-PIP2_bind"/>
</dbReference>
<organism evidence="7 8">
    <name type="scientific">Naumovozyma castellii</name>
    <name type="common">Yeast</name>
    <name type="synonym">Saccharomyces castellii</name>
    <dbReference type="NCBI Taxonomy" id="27288"/>
    <lineage>
        <taxon>Eukaryota</taxon>
        <taxon>Fungi</taxon>
        <taxon>Dikarya</taxon>
        <taxon>Ascomycota</taxon>
        <taxon>Saccharomycotina</taxon>
        <taxon>Saccharomycetes</taxon>
        <taxon>Saccharomycetales</taxon>
        <taxon>Saccharomycetaceae</taxon>
        <taxon>Naumovozyma</taxon>
    </lineage>
</organism>
<dbReference type="PANTHER" id="PTHR16092:SF14">
    <property type="entry name" value="EXOCYST COMPLEX COMPONENT 1 ISOFORM X1"/>
    <property type="match status" value="1"/>
</dbReference>
<feature type="region of interest" description="Disordered" evidence="5">
    <location>
        <begin position="544"/>
        <end position="568"/>
    </location>
</feature>
<dbReference type="Pfam" id="PF09763">
    <property type="entry name" value="Sec3_CC"/>
    <property type="match status" value="1"/>
</dbReference>
<sequence length="1408" mass="161174">MKRATSPFKRLSHSREPSHDENSNSIFHHNRSTSSSSNHKRSSFQQQHARSASGSNAPPPVSGTNFSHKRNTSRGSNSSQNSNLLAEQYDRDRKGLITYCFSKPDPKTNAPPNNYITHVRIIEDSKHPSSRPPLDSRLENKKKRILILSAKSNRPKEVQMHKARENRDGSFQIGRTWDLKELTKIERDPERDEGFMMVMGKKYYWETNTSKERTVFIKSLVKIFMQVAEGHVPELLHWDLSMFYLDEKSYERAVIRTIPTSSTIPSSMPLTPQSPQNLISPVITNDIPQRRVVAQSPVSSTHPYAATQGKIQLISTPQNAYPGSKPSLSKAPYSTTSTMNTVSNNFAQQSQQSARQTTKAQEQQPTQNVMQKQRYSQEYRQIEPQPRSPQRTHALSGHSYEQQQLGSPPKQGFSSPTKHPFISPSTEQTPEASNLYEKLPPNINRKDFESYGNSDEYSESSASTSRKTPVVQHQKTREATTPKTPQDKFFPGRRSEDESDEDISDQVHLSHVNTKQTSSSGATQNQPINPKQNLLEDLNAVLGEDPNVKPRSTNNESPEVAPLNMGEDGEQLENDAVDFYLDEYSDGGVDLNETIPEPIPLPEPSKTSYSRERENNLEEEESEDTREFDTTNDLSFENNDEARYSRQLEDPNQSHLYHQVGTIQEEDSTVNLEKEIGEKESSEVTKKNVDIDDDALLEVLSSINWDVNDDVDSLLKNIDLELAKTQHIFNNGILSLEKIGPSLEPSTDNVNKECDKMNPSFTLFLMEMNNFSEDIEYVESQDNGLQVEYANKKLLWNTLSELLNTVSLDEKTLKELLKCPIRERSLPWLDVQLNSLSKALKAISGDLNEEDYNLRDMAALKQRRQYYEKVTELFLERVVEEMGSKFANIHTDGTSNDQLTSILSRLLVFSSIILFCKEISSEPYKKIVEVWNSNIQHTYNSLWEKDIRKLTSDENELMRSNKTNNMDESSQQRILTSWKHFKETKKFNIDEPTSAKFLSSMITSLEILEQQCVEYQNFVENFFHISSTLDFNQFIVKYQDYNTRVIPLSSIEKMDPDRESAAIKNRMVSRIFQPIVIRIISFLNKTLKAERCAAPSLMILLEQKIKKLDLSNQEFLLDSLKRIFTQVKQIWLEYVDEQLIYLERSVINTSNRSICASVLTQPIFIKELYESICYVQNEIKLEDATTYESFDIMMSSCSKLAMTVTKFLTKKNDGTGIMTGLQNENLASEDLDESIELLMNSDWLIEMFTMLNVKMLGIFDIPIQNAKKVFDVEKEAYADFLLRESMPKLTSFVLGATKVVQSLPDNSGNPSRRAAYSKHNLEMILKTYTSSEIEVLVKRLHKHLTNHFSTGQNVVVKAALCEKLWSCLQGQTVSLYLKLYTLIDRHYKGTNINFTKNDVITAFEKFKK</sequence>
<dbReference type="GO" id="GO:0048309">
    <property type="term" value="P:endoplasmic reticulum inheritance"/>
    <property type="evidence" value="ECO:0007669"/>
    <property type="project" value="EnsemblFungi"/>
</dbReference>
<gene>
    <name evidence="7" type="primary">NCAS0I00730</name>
    <name evidence="7" type="ordered locus">NCAS_0I00730</name>
</gene>
<evidence type="ECO:0000256" key="3">
    <source>
        <dbReference type="ARBA" id="ARBA00022483"/>
    </source>
</evidence>